<dbReference type="RefSeq" id="WP_264843701.1">
    <property type="nucleotide sequence ID" value="NZ_AP025628.1"/>
</dbReference>
<dbReference type="EMBL" id="AP025628">
    <property type="protein sequence ID" value="BDG59582.1"/>
    <property type="molecule type" value="Genomic_DNA"/>
</dbReference>
<evidence type="ECO:0008006" key="3">
    <source>
        <dbReference type="Google" id="ProtNLM"/>
    </source>
</evidence>
<dbReference type="Proteomes" id="UP001163687">
    <property type="component" value="Chromosome"/>
</dbReference>
<dbReference type="Pfam" id="PF07609">
    <property type="entry name" value="DUF1572"/>
    <property type="match status" value="1"/>
</dbReference>
<protein>
    <recommendedName>
        <fullName evidence="3">DinB superfamily protein</fullName>
    </recommendedName>
</protein>
<dbReference type="InterPro" id="IPR034660">
    <property type="entry name" value="DinB/YfiT-like"/>
</dbReference>
<dbReference type="InterPro" id="IPR011466">
    <property type="entry name" value="DUF1572"/>
</dbReference>
<name>A0AA35CID5_9FIRM</name>
<reference evidence="1" key="1">
    <citation type="submission" date="2022-03" db="EMBL/GenBank/DDBJ databases">
        <title>Complete genome sequence of Caldinitratiruptor microaerophilus.</title>
        <authorList>
            <person name="Mukaiyama R."/>
            <person name="Nishiyama T."/>
            <person name="Ueda K."/>
        </authorList>
    </citation>
    <scope>NUCLEOTIDE SEQUENCE</scope>
    <source>
        <strain evidence="1">JCM 16183</strain>
    </source>
</reference>
<dbReference type="KEGG" id="cmic:caldi_06720"/>
<keyword evidence="2" id="KW-1185">Reference proteome</keyword>
<sequence>MDLGQTVIRIHRDRLRDLHRRAGAAIEQLRDEDVNWRPNEESNSIANLVLHMAGNIGQRLVSAVGGAPDTRDRDAEFNSRDFLTRDRVLEILGDAFGAADRVLETLSAEQLAETRRVRDREMTVLDLIFGVATHLSEHVGQILYIAKMRLGPDYRVQSTPHRKG</sequence>
<evidence type="ECO:0000313" key="1">
    <source>
        <dbReference type="EMBL" id="BDG59582.1"/>
    </source>
</evidence>
<organism evidence="1 2">
    <name type="scientific">Caldinitratiruptor microaerophilus</name>
    <dbReference type="NCBI Taxonomy" id="671077"/>
    <lineage>
        <taxon>Bacteria</taxon>
        <taxon>Bacillati</taxon>
        <taxon>Bacillota</taxon>
        <taxon>Clostridia</taxon>
        <taxon>Eubacteriales</taxon>
        <taxon>Symbiobacteriaceae</taxon>
        <taxon>Caldinitratiruptor</taxon>
    </lineage>
</organism>
<gene>
    <name evidence="1" type="ORF">caldi_06720</name>
</gene>
<evidence type="ECO:0000313" key="2">
    <source>
        <dbReference type="Proteomes" id="UP001163687"/>
    </source>
</evidence>
<dbReference type="Gene3D" id="1.20.120.450">
    <property type="entry name" value="dinb family like domain"/>
    <property type="match status" value="1"/>
</dbReference>
<dbReference type="AlphaFoldDB" id="A0AA35CID5"/>
<proteinExistence type="predicted"/>
<dbReference type="SUPFAM" id="SSF109854">
    <property type="entry name" value="DinB/YfiT-like putative metalloenzymes"/>
    <property type="match status" value="1"/>
</dbReference>
<accession>A0AA35CID5</accession>